<dbReference type="PRINTS" id="PR00455">
    <property type="entry name" value="HTHTETR"/>
</dbReference>
<dbReference type="Proteomes" id="UP000245133">
    <property type="component" value="Unassembled WGS sequence"/>
</dbReference>
<dbReference type="InterPro" id="IPR009057">
    <property type="entry name" value="Homeodomain-like_sf"/>
</dbReference>
<dbReference type="AlphaFoldDB" id="A0A2P2E1S5"/>
<comment type="caution">
    <text evidence="6">The sequence shown here is derived from an EMBL/GenBank/DDBJ whole genome shotgun (WGS) entry which is preliminary data.</text>
</comment>
<sequence>MDEKKILILEKAVPVFFQFGFKKTSMDDLAKAANLSRQALYLHFPNKEELFKEAILHLFRSSLEAALLALQDPHLEDLERFVKSVSIWVGPSAGKWDSQNADLVEATQSLVSDAFCSLDLQFGKALEKALAESSFASGLAARKQSLEDVAKTIGLIAKGVRLNLSGDFHASLRTALQTLLI</sequence>
<dbReference type="EMBL" id="BFBB01000007">
    <property type="protein sequence ID" value="GBF50842.1"/>
    <property type="molecule type" value="Genomic_DNA"/>
</dbReference>
<dbReference type="GO" id="GO:0000976">
    <property type="term" value="F:transcription cis-regulatory region binding"/>
    <property type="evidence" value="ECO:0007669"/>
    <property type="project" value="TreeGrafter"/>
</dbReference>
<gene>
    <name evidence="6" type="ORF">LPTSP4_23690</name>
</gene>
<keyword evidence="2 4" id="KW-0238">DNA-binding</keyword>
<evidence type="ECO:0000256" key="1">
    <source>
        <dbReference type="ARBA" id="ARBA00023015"/>
    </source>
</evidence>
<dbReference type="PANTHER" id="PTHR30055:SF234">
    <property type="entry name" value="HTH-TYPE TRANSCRIPTIONAL REGULATOR BETI"/>
    <property type="match status" value="1"/>
</dbReference>
<dbReference type="InterPro" id="IPR001647">
    <property type="entry name" value="HTH_TetR"/>
</dbReference>
<reference evidence="6 7" key="1">
    <citation type="submission" date="2018-02" db="EMBL/GenBank/DDBJ databases">
        <title>Novel Leptospira species isolated from soil and water in Japan.</title>
        <authorList>
            <person name="Nakao R."/>
            <person name="Masuzawa T."/>
        </authorList>
    </citation>
    <scope>NUCLEOTIDE SEQUENCE [LARGE SCALE GENOMIC DNA]</scope>
    <source>
        <strain evidence="6 7">YH101</strain>
    </source>
</reference>
<feature type="domain" description="HTH tetR-type" evidence="5">
    <location>
        <begin position="2"/>
        <end position="62"/>
    </location>
</feature>
<keyword evidence="7" id="KW-1185">Reference proteome</keyword>
<keyword evidence="1" id="KW-0805">Transcription regulation</keyword>
<evidence type="ECO:0000256" key="3">
    <source>
        <dbReference type="ARBA" id="ARBA00023163"/>
    </source>
</evidence>
<keyword evidence="3" id="KW-0804">Transcription</keyword>
<dbReference type="PANTHER" id="PTHR30055">
    <property type="entry name" value="HTH-TYPE TRANSCRIPTIONAL REGULATOR RUTR"/>
    <property type="match status" value="1"/>
</dbReference>
<proteinExistence type="predicted"/>
<accession>A0A2P2E1S5</accession>
<dbReference type="OrthoDB" id="9809994at2"/>
<feature type="DNA-binding region" description="H-T-H motif" evidence="4">
    <location>
        <begin position="25"/>
        <end position="44"/>
    </location>
</feature>
<evidence type="ECO:0000256" key="2">
    <source>
        <dbReference type="ARBA" id="ARBA00023125"/>
    </source>
</evidence>
<dbReference type="Gene3D" id="1.10.357.10">
    <property type="entry name" value="Tetracycline Repressor, domain 2"/>
    <property type="match status" value="1"/>
</dbReference>
<dbReference type="PROSITE" id="PS50977">
    <property type="entry name" value="HTH_TETR_2"/>
    <property type="match status" value="1"/>
</dbReference>
<dbReference type="GO" id="GO:0003700">
    <property type="term" value="F:DNA-binding transcription factor activity"/>
    <property type="evidence" value="ECO:0007669"/>
    <property type="project" value="TreeGrafter"/>
</dbReference>
<dbReference type="InterPro" id="IPR050109">
    <property type="entry name" value="HTH-type_TetR-like_transc_reg"/>
</dbReference>
<evidence type="ECO:0000313" key="7">
    <source>
        <dbReference type="Proteomes" id="UP000245133"/>
    </source>
</evidence>
<evidence type="ECO:0000256" key="4">
    <source>
        <dbReference type="PROSITE-ProRule" id="PRU00335"/>
    </source>
</evidence>
<dbReference type="Pfam" id="PF00440">
    <property type="entry name" value="TetR_N"/>
    <property type="match status" value="1"/>
</dbReference>
<protein>
    <recommendedName>
        <fullName evidence="5">HTH tetR-type domain-containing protein</fullName>
    </recommendedName>
</protein>
<dbReference type="FunFam" id="1.10.10.60:FF:000141">
    <property type="entry name" value="TetR family transcriptional regulator"/>
    <property type="match status" value="1"/>
</dbReference>
<name>A0A2P2E1S5_9LEPT</name>
<organism evidence="6 7">
    <name type="scientific">Leptospira ryugenii</name>
    <dbReference type="NCBI Taxonomy" id="1917863"/>
    <lineage>
        <taxon>Bacteria</taxon>
        <taxon>Pseudomonadati</taxon>
        <taxon>Spirochaetota</taxon>
        <taxon>Spirochaetia</taxon>
        <taxon>Leptospirales</taxon>
        <taxon>Leptospiraceae</taxon>
        <taxon>Leptospira</taxon>
    </lineage>
</organism>
<dbReference type="SUPFAM" id="SSF46689">
    <property type="entry name" value="Homeodomain-like"/>
    <property type="match status" value="1"/>
</dbReference>
<evidence type="ECO:0000313" key="6">
    <source>
        <dbReference type="EMBL" id="GBF50842.1"/>
    </source>
</evidence>
<evidence type="ECO:0000259" key="5">
    <source>
        <dbReference type="PROSITE" id="PS50977"/>
    </source>
</evidence>
<dbReference type="RefSeq" id="WP_108976916.1">
    <property type="nucleotide sequence ID" value="NZ_BFBB01000007.1"/>
</dbReference>